<protein>
    <submittedName>
        <fullName evidence="2">Retrovirus-related Pol polyprotein from transposon TNT 1-94</fullName>
    </submittedName>
</protein>
<dbReference type="PANTHER" id="PTHR11439">
    <property type="entry name" value="GAG-POL-RELATED RETROTRANSPOSON"/>
    <property type="match status" value="1"/>
</dbReference>
<dbReference type="PANTHER" id="PTHR11439:SF496">
    <property type="entry name" value="RNA-DIRECTED DNA POLYMERASE"/>
    <property type="match status" value="1"/>
</dbReference>
<proteinExistence type="predicted"/>
<name>A0AAW2IWV7_9LAMI</name>
<comment type="caution">
    <text evidence="2">The sequence shown here is derived from an EMBL/GenBank/DDBJ whole genome shotgun (WGS) entry which is preliminary data.</text>
</comment>
<feature type="compositionally biased region" description="Basic residues" evidence="1">
    <location>
        <begin position="1"/>
        <end position="12"/>
    </location>
</feature>
<feature type="region of interest" description="Disordered" evidence="1">
    <location>
        <begin position="384"/>
        <end position="424"/>
    </location>
</feature>
<reference evidence="2" key="1">
    <citation type="submission" date="2020-06" db="EMBL/GenBank/DDBJ databases">
        <authorList>
            <person name="Li T."/>
            <person name="Hu X."/>
            <person name="Zhang T."/>
            <person name="Song X."/>
            <person name="Zhang H."/>
            <person name="Dai N."/>
            <person name="Sheng W."/>
            <person name="Hou X."/>
            <person name="Wei L."/>
        </authorList>
    </citation>
    <scope>NUCLEOTIDE SEQUENCE</scope>
    <source>
        <strain evidence="2">KEN8</strain>
        <tissue evidence="2">Leaf</tissue>
    </source>
</reference>
<dbReference type="AlphaFoldDB" id="A0AAW2IWV7"/>
<feature type="compositionally biased region" description="Low complexity" evidence="1">
    <location>
        <begin position="389"/>
        <end position="399"/>
    </location>
</feature>
<sequence>MGHGVKLSKKQPSKTNEELKRTSNIPYASAVQSIQYAIQCTKPDITGVVAWKSSKQATTTDSTIEAEYIAASEAANEAIWMKNYIQELGVVPSIAEPVVIFCDNNGAIAKAKELRSHHHSKQILRCYNPLRDMGSSYGRLGGLVNMTSISGSNSTGVVLRLEESRAATLQLEYVARTVSFKKRIPPLSKHDRGEGEDTVEATLRGLGLNPTALKSGRRWSLRQAARWLLHESLGEEEDEWEEGYSQDGGVLRTEECNALLGTRGRCPSWSDWVPCSLQWDKVNQLVEEFAILLDFTISFPAPDSHLVQWYHPYRYHFLLIFSVEEDRARPWTVPNRWIDDAPPALPFSLDDRSPNLCCLLKRLNESPYDYDIIFNKLLREEHRAAMPPSTRSSRGVSSSGDKRGKRSATAHPGEAASSRATDLLTGAATSSDRRLLSLVSREDLDKMLSQSVTLRGELLSCPAGESGEGQRQKLEEQVQFLAHGYPPAGEEVAFLNFNLVLDIAPDPFVMTGYVFSYEDLDRILEAVEAEVRGDIDQVLGATLGEDVPKGSRLRR</sequence>
<organism evidence="2">
    <name type="scientific">Sesamum calycinum</name>
    <dbReference type="NCBI Taxonomy" id="2727403"/>
    <lineage>
        <taxon>Eukaryota</taxon>
        <taxon>Viridiplantae</taxon>
        <taxon>Streptophyta</taxon>
        <taxon>Embryophyta</taxon>
        <taxon>Tracheophyta</taxon>
        <taxon>Spermatophyta</taxon>
        <taxon>Magnoliopsida</taxon>
        <taxon>eudicotyledons</taxon>
        <taxon>Gunneridae</taxon>
        <taxon>Pentapetalae</taxon>
        <taxon>asterids</taxon>
        <taxon>lamiids</taxon>
        <taxon>Lamiales</taxon>
        <taxon>Pedaliaceae</taxon>
        <taxon>Sesamum</taxon>
    </lineage>
</organism>
<dbReference type="CDD" id="cd09272">
    <property type="entry name" value="RNase_HI_RT_Ty1"/>
    <property type="match status" value="1"/>
</dbReference>
<accession>A0AAW2IWV7</accession>
<feature type="region of interest" description="Disordered" evidence="1">
    <location>
        <begin position="1"/>
        <end position="20"/>
    </location>
</feature>
<evidence type="ECO:0000313" key="2">
    <source>
        <dbReference type="EMBL" id="KAL0286844.1"/>
    </source>
</evidence>
<dbReference type="EMBL" id="JACGWM010001851">
    <property type="protein sequence ID" value="KAL0286844.1"/>
    <property type="molecule type" value="Genomic_DNA"/>
</dbReference>
<reference evidence="2" key="2">
    <citation type="journal article" date="2024" name="Plant">
        <title>Genomic evolution and insights into agronomic trait innovations of Sesamum species.</title>
        <authorList>
            <person name="Miao H."/>
            <person name="Wang L."/>
            <person name="Qu L."/>
            <person name="Liu H."/>
            <person name="Sun Y."/>
            <person name="Le M."/>
            <person name="Wang Q."/>
            <person name="Wei S."/>
            <person name="Zheng Y."/>
            <person name="Lin W."/>
            <person name="Duan Y."/>
            <person name="Cao H."/>
            <person name="Xiong S."/>
            <person name="Wang X."/>
            <person name="Wei L."/>
            <person name="Li C."/>
            <person name="Ma Q."/>
            <person name="Ju M."/>
            <person name="Zhao R."/>
            <person name="Li G."/>
            <person name="Mu C."/>
            <person name="Tian Q."/>
            <person name="Mei H."/>
            <person name="Zhang T."/>
            <person name="Gao T."/>
            <person name="Zhang H."/>
        </authorList>
    </citation>
    <scope>NUCLEOTIDE SEQUENCE</scope>
    <source>
        <strain evidence="2">KEN8</strain>
    </source>
</reference>
<evidence type="ECO:0000256" key="1">
    <source>
        <dbReference type="SAM" id="MobiDB-lite"/>
    </source>
</evidence>
<gene>
    <name evidence="2" type="ORF">Scaly_2781100</name>
</gene>